<feature type="domain" description="C2H2-type" evidence="14">
    <location>
        <begin position="178"/>
        <end position="206"/>
    </location>
</feature>
<sequence>MDYTCPVGDCRATFTKAWRLQAHVCRHIQLKPFSCEDCDKSYHTRFQLTRHKLSHSGEKRYRCQDDDCSKAFPTIGSMKNHMARVHHHQGKKYECRHQDCGKRFNKRNQLKAHEPEHQELLPFCCTFSGCTKEFSSHGRLKHHKKVHEGYTCQAQGCSFCGKTWTEYLKHRKEHKVKLSCSVCKKQFSNTWFFRQHELRVHSGEKRMLSCPREGCEKKFTRHFHLESHILGDHEGKKPFICGHAGCGRSFAMKESLWRHGVVHDPAKKKLKVTCISCLTGIHLS</sequence>
<dbReference type="SMART" id="SM00355">
    <property type="entry name" value="ZnF_C2H2"/>
    <property type="match status" value="9"/>
</dbReference>
<keyword evidence="16" id="KW-1185">Reference proteome</keyword>
<evidence type="ECO:0000256" key="4">
    <source>
        <dbReference type="ARBA" id="ARBA00022737"/>
    </source>
</evidence>
<feature type="domain" description="C2H2-type" evidence="14">
    <location>
        <begin position="33"/>
        <end position="60"/>
    </location>
</feature>
<evidence type="ECO:0000256" key="8">
    <source>
        <dbReference type="ARBA" id="ARBA00023015"/>
    </source>
</evidence>
<keyword evidence="5 13" id="KW-0863">Zinc-finger</keyword>
<keyword evidence="8" id="KW-0805">Transcription regulation</keyword>
<dbReference type="GO" id="GO:0042254">
    <property type="term" value="P:ribosome biogenesis"/>
    <property type="evidence" value="ECO:0007669"/>
    <property type="project" value="UniProtKB-KW"/>
</dbReference>
<evidence type="ECO:0000313" key="16">
    <source>
        <dbReference type="Proteomes" id="UP000261640"/>
    </source>
</evidence>
<keyword evidence="10" id="KW-0804">Transcription</keyword>
<feature type="domain" description="C2H2-type" evidence="14">
    <location>
        <begin position="123"/>
        <end position="149"/>
    </location>
</feature>
<evidence type="ECO:0000256" key="5">
    <source>
        <dbReference type="ARBA" id="ARBA00022771"/>
    </source>
</evidence>
<evidence type="ECO:0000256" key="10">
    <source>
        <dbReference type="ARBA" id="ARBA00023163"/>
    </source>
</evidence>
<name>A0A7N8YR08_9TELE</name>
<evidence type="ECO:0000256" key="6">
    <source>
        <dbReference type="ARBA" id="ARBA00022833"/>
    </source>
</evidence>
<evidence type="ECO:0000256" key="7">
    <source>
        <dbReference type="ARBA" id="ARBA00022884"/>
    </source>
</evidence>
<dbReference type="AlphaFoldDB" id="A0A7N8YR08"/>
<evidence type="ECO:0000256" key="12">
    <source>
        <dbReference type="ARBA" id="ARBA00040434"/>
    </source>
</evidence>
<dbReference type="InterPro" id="IPR051061">
    <property type="entry name" value="Zinc_finger_trans_reg"/>
</dbReference>
<comment type="subcellular location">
    <subcellularLocation>
        <location evidence="1">Nucleus</location>
    </subcellularLocation>
</comment>
<keyword evidence="2" id="KW-0690">Ribosome biogenesis</keyword>
<keyword evidence="11" id="KW-0539">Nucleus</keyword>
<evidence type="ECO:0000256" key="9">
    <source>
        <dbReference type="ARBA" id="ARBA00023125"/>
    </source>
</evidence>
<feature type="domain" description="C2H2-type" evidence="14">
    <location>
        <begin position="61"/>
        <end position="93"/>
    </location>
</feature>
<dbReference type="Proteomes" id="UP000261640">
    <property type="component" value="Unplaced"/>
</dbReference>
<keyword evidence="7" id="KW-0694">RNA-binding</keyword>
<organism evidence="15 16">
    <name type="scientific">Mastacembelus armatus</name>
    <name type="common">zig-zag eel</name>
    <dbReference type="NCBI Taxonomy" id="205130"/>
    <lineage>
        <taxon>Eukaryota</taxon>
        <taxon>Metazoa</taxon>
        <taxon>Chordata</taxon>
        <taxon>Craniata</taxon>
        <taxon>Vertebrata</taxon>
        <taxon>Euteleostomi</taxon>
        <taxon>Actinopterygii</taxon>
        <taxon>Neopterygii</taxon>
        <taxon>Teleostei</taxon>
        <taxon>Neoteleostei</taxon>
        <taxon>Acanthomorphata</taxon>
        <taxon>Anabantaria</taxon>
        <taxon>Synbranchiformes</taxon>
        <taxon>Mastacembelidae</taxon>
        <taxon>Mastacembelus</taxon>
    </lineage>
</organism>
<evidence type="ECO:0000256" key="2">
    <source>
        <dbReference type="ARBA" id="ARBA00022517"/>
    </source>
</evidence>
<accession>A0A7N8YR08</accession>
<feature type="domain" description="C2H2-type" evidence="14">
    <location>
        <begin position="93"/>
        <end position="122"/>
    </location>
</feature>
<dbReference type="Ensembl" id="ENSMAMT00000066909.1">
    <property type="protein sequence ID" value="ENSMAMP00000066644.1"/>
    <property type="gene ID" value="ENSMAMG00000010894.2"/>
</dbReference>
<keyword evidence="4" id="KW-0677">Repeat</keyword>
<evidence type="ECO:0000256" key="13">
    <source>
        <dbReference type="PROSITE-ProRule" id="PRU00042"/>
    </source>
</evidence>
<protein>
    <recommendedName>
        <fullName evidence="12">Transcription factor IIIA</fullName>
    </recommendedName>
</protein>
<keyword evidence="3" id="KW-0479">Metal-binding</keyword>
<feature type="domain" description="C2H2-type" evidence="14">
    <location>
        <begin position="3"/>
        <end position="32"/>
    </location>
</feature>
<dbReference type="PROSITE" id="PS50157">
    <property type="entry name" value="ZINC_FINGER_C2H2_2"/>
    <property type="match status" value="8"/>
</dbReference>
<dbReference type="FunFam" id="3.30.160.60:FF:001102">
    <property type="entry name" value="Transcription factor IIIA"/>
    <property type="match status" value="1"/>
</dbReference>
<dbReference type="GO" id="GO:0005634">
    <property type="term" value="C:nucleus"/>
    <property type="evidence" value="ECO:0007669"/>
    <property type="project" value="UniProtKB-SubCell"/>
</dbReference>
<dbReference type="InterPro" id="IPR054599">
    <property type="entry name" value="TFIIIA_Zfn-C2H2"/>
</dbReference>
<dbReference type="PANTHER" id="PTHR46179">
    <property type="entry name" value="ZINC FINGER PROTEIN"/>
    <property type="match status" value="1"/>
</dbReference>
<reference evidence="15" key="2">
    <citation type="submission" date="2025-09" db="UniProtKB">
        <authorList>
            <consortium name="Ensembl"/>
        </authorList>
    </citation>
    <scope>IDENTIFICATION</scope>
</reference>
<evidence type="ECO:0000256" key="1">
    <source>
        <dbReference type="ARBA" id="ARBA00004123"/>
    </source>
</evidence>
<dbReference type="GO" id="GO:0003723">
    <property type="term" value="F:RNA binding"/>
    <property type="evidence" value="ECO:0007669"/>
    <property type="project" value="UniProtKB-KW"/>
</dbReference>
<keyword evidence="9" id="KW-0238">DNA-binding</keyword>
<evidence type="ECO:0000256" key="3">
    <source>
        <dbReference type="ARBA" id="ARBA00022723"/>
    </source>
</evidence>
<dbReference type="PANTHER" id="PTHR46179:SF1">
    <property type="entry name" value="TRANSCRIPTION FACTOR IIIA"/>
    <property type="match status" value="1"/>
</dbReference>
<dbReference type="PROSITE" id="PS00028">
    <property type="entry name" value="ZINC_FINGER_C2H2_1"/>
    <property type="match status" value="8"/>
</dbReference>
<dbReference type="GO" id="GO:0006357">
    <property type="term" value="P:regulation of transcription by RNA polymerase II"/>
    <property type="evidence" value="ECO:0007669"/>
    <property type="project" value="TreeGrafter"/>
</dbReference>
<dbReference type="InterPro" id="IPR036236">
    <property type="entry name" value="Znf_C2H2_sf"/>
</dbReference>
<reference evidence="15" key="1">
    <citation type="submission" date="2025-08" db="UniProtKB">
        <authorList>
            <consortium name="Ensembl"/>
        </authorList>
    </citation>
    <scope>IDENTIFICATION</scope>
</reference>
<dbReference type="GeneTree" id="ENSGT00940000155647"/>
<dbReference type="GO" id="GO:0008270">
    <property type="term" value="F:zinc ion binding"/>
    <property type="evidence" value="ECO:0007669"/>
    <property type="project" value="UniProtKB-KW"/>
</dbReference>
<evidence type="ECO:0000256" key="11">
    <source>
        <dbReference type="ARBA" id="ARBA00023242"/>
    </source>
</evidence>
<dbReference type="SUPFAM" id="SSF57667">
    <property type="entry name" value="beta-beta-alpha zinc fingers"/>
    <property type="match status" value="7"/>
</dbReference>
<dbReference type="Gene3D" id="3.30.160.60">
    <property type="entry name" value="Classic Zinc Finger"/>
    <property type="match status" value="9"/>
</dbReference>
<evidence type="ECO:0000313" key="15">
    <source>
        <dbReference type="Ensembl" id="ENSMAMP00000066644.1"/>
    </source>
</evidence>
<evidence type="ECO:0000259" key="14">
    <source>
        <dbReference type="PROSITE" id="PS50157"/>
    </source>
</evidence>
<keyword evidence="6" id="KW-0862">Zinc</keyword>
<proteinExistence type="predicted"/>
<dbReference type="Pfam" id="PF22110">
    <property type="entry name" value="TFIIIA_zf-C2H2"/>
    <property type="match status" value="1"/>
</dbReference>
<dbReference type="Pfam" id="PF00096">
    <property type="entry name" value="zf-C2H2"/>
    <property type="match status" value="3"/>
</dbReference>
<feature type="domain" description="C2H2-type" evidence="14">
    <location>
        <begin position="208"/>
        <end position="238"/>
    </location>
</feature>
<feature type="domain" description="C2H2-type" evidence="14">
    <location>
        <begin position="239"/>
        <end position="268"/>
    </location>
</feature>
<dbReference type="InterPro" id="IPR013087">
    <property type="entry name" value="Znf_C2H2_type"/>
</dbReference>